<comment type="caution">
    <text evidence="2">The sequence shown here is derived from an EMBL/GenBank/DDBJ whole genome shotgun (WGS) entry which is preliminary data.</text>
</comment>
<protein>
    <submittedName>
        <fullName evidence="2">DNA-binding protein</fullName>
    </submittedName>
</protein>
<gene>
    <name evidence="2" type="ORF">EWM57_10980</name>
</gene>
<dbReference type="Pfam" id="PF12728">
    <property type="entry name" value="HTH_17"/>
    <property type="match status" value="1"/>
</dbReference>
<evidence type="ECO:0000313" key="2">
    <source>
        <dbReference type="EMBL" id="RYU79264.1"/>
    </source>
</evidence>
<name>A0A4Q5LAZ4_9BACT</name>
<keyword evidence="2" id="KW-0238">DNA-binding</keyword>
<evidence type="ECO:0000313" key="3">
    <source>
        <dbReference type="Proteomes" id="UP000294155"/>
    </source>
</evidence>
<dbReference type="InterPro" id="IPR009061">
    <property type="entry name" value="DNA-bd_dom_put_sf"/>
</dbReference>
<proteinExistence type="predicted"/>
<feature type="domain" description="Helix-turn-helix" evidence="1">
    <location>
        <begin position="68"/>
        <end position="119"/>
    </location>
</feature>
<keyword evidence="3" id="KW-1185">Reference proteome</keyword>
<organism evidence="2 3">
    <name type="scientific">Hymenobacter persicinus</name>
    <dbReference type="NCBI Taxonomy" id="2025506"/>
    <lineage>
        <taxon>Bacteria</taxon>
        <taxon>Pseudomonadati</taxon>
        <taxon>Bacteroidota</taxon>
        <taxon>Cytophagia</taxon>
        <taxon>Cytophagales</taxon>
        <taxon>Hymenobacteraceae</taxon>
        <taxon>Hymenobacter</taxon>
    </lineage>
</organism>
<evidence type="ECO:0000259" key="1">
    <source>
        <dbReference type="Pfam" id="PF12728"/>
    </source>
</evidence>
<dbReference type="EMBL" id="SEWE01000020">
    <property type="protein sequence ID" value="RYU79264.1"/>
    <property type="molecule type" value="Genomic_DNA"/>
</dbReference>
<accession>A0A4Q5LAZ4</accession>
<dbReference type="AlphaFoldDB" id="A0A4Q5LAZ4"/>
<dbReference type="GO" id="GO:0003677">
    <property type="term" value="F:DNA binding"/>
    <property type="evidence" value="ECO:0007669"/>
    <property type="project" value="UniProtKB-KW"/>
</dbReference>
<dbReference type="Proteomes" id="UP000294155">
    <property type="component" value="Unassembled WGS sequence"/>
</dbReference>
<dbReference type="SUPFAM" id="SSF46955">
    <property type="entry name" value="Putative DNA-binding domain"/>
    <property type="match status" value="1"/>
</dbReference>
<dbReference type="InterPro" id="IPR041657">
    <property type="entry name" value="HTH_17"/>
</dbReference>
<reference evidence="2 3" key="1">
    <citation type="submission" date="2019-02" db="EMBL/GenBank/DDBJ databases">
        <title>Bacterial novel species isolated from soil.</title>
        <authorList>
            <person name="Jung H.-Y."/>
        </authorList>
    </citation>
    <scope>NUCLEOTIDE SEQUENCE [LARGE SCALE GENOMIC DNA]</scope>
    <source>
        <strain evidence="2 3">1-3-3-3</strain>
    </source>
</reference>
<dbReference type="Gene3D" id="1.10.1660.10">
    <property type="match status" value="1"/>
</dbReference>
<sequence>MTSLPNLHHDVLTTRDGMFAPSQSGASMLTGLIQAFSPLIEQIVEEKLAVRLALLAQQYTAPQPSTEWLTVKEAALFFDVCRQTIHRWSKKGTISRFKLDERGTTYYNKAELNAAFKKQLRPDGTRKHARRRFQKSAA</sequence>
<dbReference type="OrthoDB" id="1097811at2"/>